<protein>
    <submittedName>
        <fullName evidence="2">Uncharacterized protein</fullName>
    </submittedName>
</protein>
<evidence type="ECO:0000256" key="1">
    <source>
        <dbReference type="SAM" id="MobiDB-lite"/>
    </source>
</evidence>
<accession>A0A0E1W510</accession>
<feature type="compositionally biased region" description="Basic residues" evidence="1">
    <location>
        <begin position="1"/>
        <end position="23"/>
    </location>
</feature>
<feature type="region of interest" description="Disordered" evidence="1">
    <location>
        <begin position="46"/>
        <end position="82"/>
    </location>
</feature>
<name>A0A0E1W510_BURPE</name>
<dbReference type="Proteomes" id="UP000001812">
    <property type="component" value="Chromosome I"/>
</dbReference>
<feature type="region of interest" description="Disordered" evidence="1">
    <location>
        <begin position="1"/>
        <end position="26"/>
    </location>
</feature>
<gene>
    <name evidence="2" type="ORF">BURPS1710A_2942</name>
</gene>
<organism evidence="2">
    <name type="scientific">Burkholderia pseudomallei 1710a</name>
    <dbReference type="NCBI Taxonomy" id="320371"/>
    <lineage>
        <taxon>Bacteria</taxon>
        <taxon>Pseudomonadati</taxon>
        <taxon>Pseudomonadota</taxon>
        <taxon>Betaproteobacteria</taxon>
        <taxon>Burkholderiales</taxon>
        <taxon>Burkholderiaceae</taxon>
        <taxon>Burkholderia</taxon>
        <taxon>pseudomallei group</taxon>
    </lineage>
</organism>
<dbReference type="EMBL" id="CM000832">
    <property type="protein sequence ID" value="EET08238.1"/>
    <property type="molecule type" value="Genomic_DNA"/>
</dbReference>
<dbReference type="AlphaFoldDB" id="A0A0E1W510"/>
<proteinExistence type="predicted"/>
<feature type="compositionally biased region" description="Basic and acidic residues" evidence="1">
    <location>
        <begin position="51"/>
        <end position="82"/>
    </location>
</feature>
<dbReference type="HOGENOM" id="CLU_2551791_0_0_4"/>
<evidence type="ECO:0000313" key="2">
    <source>
        <dbReference type="EMBL" id="EET08238.1"/>
    </source>
</evidence>
<reference evidence="2" key="1">
    <citation type="submission" date="2009-05" db="EMBL/GenBank/DDBJ databases">
        <authorList>
            <person name="Harkins D.M."/>
            <person name="DeShazer D."/>
            <person name="Woods D.E."/>
            <person name="Brinkac L.M."/>
            <person name="Brown K.A."/>
            <person name="Hung G.C."/>
            <person name="Tuanyok A."/>
            <person name="Zhang B."/>
            <person name="Nierman W.C."/>
        </authorList>
    </citation>
    <scope>NUCLEOTIDE SEQUENCE [LARGE SCALE GENOMIC DNA]</scope>
    <source>
        <strain evidence="2">1710a</strain>
    </source>
</reference>
<sequence length="82" mass="9237">MAGAPRRARLVRAAPRGRRRKNRPAASIDGVACAWRGEKGRETARLVGGRISREGDARRSGQRRRTDAMRRRTKPGEMHDMT</sequence>